<feature type="transmembrane region" description="Helical" evidence="1">
    <location>
        <begin position="249"/>
        <end position="266"/>
    </location>
</feature>
<feature type="transmembrane region" description="Helical" evidence="1">
    <location>
        <begin position="46"/>
        <end position="63"/>
    </location>
</feature>
<keyword evidence="3" id="KW-1185">Reference proteome</keyword>
<keyword evidence="1" id="KW-0812">Transmembrane</keyword>
<accession>A0A1Y2CJC1</accession>
<dbReference type="OrthoDB" id="2143908at2759"/>
<organism evidence="2 3">
    <name type="scientific">Neocallimastix californiae</name>
    <dbReference type="NCBI Taxonomy" id="1754190"/>
    <lineage>
        <taxon>Eukaryota</taxon>
        <taxon>Fungi</taxon>
        <taxon>Fungi incertae sedis</taxon>
        <taxon>Chytridiomycota</taxon>
        <taxon>Chytridiomycota incertae sedis</taxon>
        <taxon>Neocallimastigomycetes</taxon>
        <taxon>Neocallimastigales</taxon>
        <taxon>Neocallimastigaceae</taxon>
        <taxon>Neocallimastix</taxon>
    </lineage>
</organism>
<feature type="transmembrane region" description="Helical" evidence="1">
    <location>
        <begin position="156"/>
        <end position="180"/>
    </location>
</feature>
<dbReference type="EMBL" id="MCOG01000105">
    <property type="protein sequence ID" value="ORY47150.1"/>
    <property type="molecule type" value="Genomic_DNA"/>
</dbReference>
<protein>
    <submittedName>
        <fullName evidence="2">Uncharacterized protein</fullName>
    </submittedName>
</protein>
<keyword evidence="1" id="KW-0472">Membrane</keyword>
<name>A0A1Y2CJC1_9FUNG</name>
<keyword evidence="1" id="KW-1133">Transmembrane helix</keyword>
<gene>
    <name evidence="2" type="ORF">LY90DRAFT_619898</name>
</gene>
<reference evidence="2 3" key="1">
    <citation type="submission" date="2016-08" db="EMBL/GenBank/DDBJ databases">
        <title>A Parts List for Fungal Cellulosomes Revealed by Comparative Genomics.</title>
        <authorList>
            <consortium name="DOE Joint Genome Institute"/>
            <person name="Haitjema C.H."/>
            <person name="Gilmore S.P."/>
            <person name="Henske J.K."/>
            <person name="Solomon K.V."/>
            <person name="De Groot R."/>
            <person name="Kuo A."/>
            <person name="Mondo S.J."/>
            <person name="Salamov A.A."/>
            <person name="Labutti K."/>
            <person name="Zhao Z."/>
            <person name="Chiniquy J."/>
            <person name="Barry K."/>
            <person name="Brewer H.M."/>
            <person name="Purvine S.O."/>
            <person name="Wright A.T."/>
            <person name="Boxma B."/>
            <person name="Van Alen T."/>
            <person name="Hackstein J.H."/>
            <person name="Baker S.E."/>
            <person name="Grigoriev I.V."/>
            <person name="O'Malley M.A."/>
        </authorList>
    </citation>
    <scope>NUCLEOTIDE SEQUENCE [LARGE SCALE GENOMIC DNA]</scope>
    <source>
        <strain evidence="2 3">G1</strain>
    </source>
</reference>
<evidence type="ECO:0000256" key="1">
    <source>
        <dbReference type="SAM" id="Phobius"/>
    </source>
</evidence>
<feature type="transmembrane region" description="Helical" evidence="1">
    <location>
        <begin position="208"/>
        <end position="229"/>
    </location>
</feature>
<feature type="transmembrane region" description="Helical" evidence="1">
    <location>
        <begin position="122"/>
        <end position="144"/>
    </location>
</feature>
<sequence>MTSNSYTIFDFFLNFTNQFADSFLYAYILQIILIGYMYNCAGSGRYWKILLSGSIFGMIGAVIENSGTAWLKTIDKNSKHHLSKAYYCYFLAEIGWIITEFSIPYLNLIKLNTLTQTKLKKFVNYTIMMLFSLFSCSRLCIGYLRLSNHCLYNEAIYHAHGVAFGITAIADGSLSVLIFIELNKSAKKTKEKDGETFNLLISFKKSSLFILFIVDLMSVILAILSIFISDSPFGQGVNKLMKPFHALKSNFLLILAIDAFIFKMRASVDGSYVVSRYLQKQTKLHSNHINTLDEIANKKCKSLYSLHSTNSNSSISDINYYMGSSEIVNNMVTNSTSFHSSASSSTLNELPQRAYLKGKRSLTNRGEIDKSNSPFLGSPVSISSITPLNCSYNGNLIKSNSPNKTNRKNNKIVHSKHFSEYNFMKNIS</sequence>
<comment type="caution">
    <text evidence="2">The sequence shown here is derived from an EMBL/GenBank/DDBJ whole genome shotgun (WGS) entry which is preliminary data.</text>
</comment>
<proteinExistence type="predicted"/>
<feature type="transmembrane region" description="Helical" evidence="1">
    <location>
        <begin position="83"/>
        <end position="101"/>
    </location>
</feature>
<feature type="transmembrane region" description="Helical" evidence="1">
    <location>
        <begin position="22"/>
        <end position="39"/>
    </location>
</feature>
<evidence type="ECO:0000313" key="3">
    <source>
        <dbReference type="Proteomes" id="UP000193920"/>
    </source>
</evidence>
<evidence type="ECO:0000313" key="2">
    <source>
        <dbReference type="EMBL" id="ORY47150.1"/>
    </source>
</evidence>
<dbReference type="Proteomes" id="UP000193920">
    <property type="component" value="Unassembled WGS sequence"/>
</dbReference>
<dbReference type="AlphaFoldDB" id="A0A1Y2CJC1"/>